<evidence type="ECO:0000313" key="1">
    <source>
        <dbReference type="EMBL" id="EOD54373.1"/>
    </source>
</evidence>
<name>R1F373_9GAMM</name>
<gene>
    <name evidence="1" type="ORF">G113_14701</name>
</gene>
<dbReference type="AlphaFoldDB" id="R1F373"/>
<dbReference type="Proteomes" id="UP000013526">
    <property type="component" value="Unassembled WGS sequence"/>
</dbReference>
<dbReference type="EMBL" id="AQGQ01000112">
    <property type="protein sequence ID" value="EOD54373.1"/>
    <property type="molecule type" value="Genomic_DNA"/>
</dbReference>
<evidence type="ECO:0008006" key="3">
    <source>
        <dbReference type="Google" id="ProtNLM"/>
    </source>
</evidence>
<dbReference type="OrthoDB" id="9155675at2"/>
<accession>R1F373</accession>
<dbReference type="RefSeq" id="WP_005905095.1">
    <property type="nucleotide sequence ID" value="NZ_AQGQ01000112.1"/>
</dbReference>
<protein>
    <recommendedName>
        <fullName evidence="3">Microcin J25-processing protein McjB C-terminal domain-containing protein</fullName>
    </recommendedName>
</protein>
<organism evidence="1 2">
    <name type="scientific">Aeromonas molluscorum 848</name>
    <dbReference type="NCBI Taxonomy" id="1268236"/>
    <lineage>
        <taxon>Bacteria</taxon>
        <taxon>Pseudomonadati</taxon>
        <taxon>Pseudomonadota</taxon>
        <taxon>Gammaproteobacteria</taxon>
        <taxon>Aeromonadales</taxon>
        <taxon>Aeromonadaceae</taxon>
        <taxon>Aeromonas</taxon>
    </lineage>
</organism>
<sequence length="146" mass="16632">MNIVELKKHVSDFRGALDRLDWFSMPSNFRKFPLGTCGAISDILAEHLYKQGIQEIEYVSGVSCQHRQNSHAWLEIAGYIIDITADQFPDCNEPVIVTDDHTWHHRFKESVRRPAGFLNGFKSTSRPTLNAVRDLNIVYKAALACL</sequence>
<reference evidence="1 2" key="1">
    <citation type="journal article" date="2013" name="Genome Announc.">
        <title>Draft Genome Sequence of Aeromonas molluscorum Strain 848TT, Isolated from Bivalve Molluscs.</title>
        <authorList>
            <person name="Spataro N."/>
            <person name="Farfan M."/>
            <person name="Albarral V."/>
            <person name="Sanglas A."/>
            <person name="Loren J.G."/>
            <person name="Fuste M.C."/>
            <person name="Bosch E."/>
        </authorList>
    </citation>
    <scope>NUCLEOTIDE SEQUENCE [LARGE SCALE GENOMIC DNA]</scope>
    <source>
        <strain evidence="1 2">848</strain>
    </source>
</reference>
<proteinExistence type="predicted"/>
<evidence type="ECO:0000313" key="2">
    <source>
        <dbReference type="Proteomes" id="UP000013526"/>
    </source>
</evidence>
<comment type="caution">
    <text evidence="1">The sequence shown here is derived from an EMBL/GenBank/DDBJ whole genome shotgun (WGS) entry which is preliminary data.</text>
</comment>
<keyword evidence="2" id="KW-1185">Reference proteome</keyword>